<accession>A0A135SSP3</accession>
<name>A0A135SSP3_9PEZI</name>
<gene>
    <name evidence="1" type="ORF">CNYM01_11350</name>
</gene>
<dbReference type="AlphaFoldDB" id="A0A135SSP3"/>
<evidence type="ECO:0000313" key="1">
    <source>
        <dbReference type="EMBL" id="KXH38861.1"/>
    </source>
</evidence>
<dbReference type="Proteomes" id="UP000070054">
    <property type="component" value="Unassembled WGS sequence"/>
</dbReference>
<sequence length="136" mass="15559">MTTLTEELAINARILAAYMKENALEKSESRVRQRKLTVRHDPRSVATRPQSIANMSHAKKTIISTNETDRAVSVGGGRENQLVRVQDHRLRQHWKSIRRLSRVLRHIHRHLRDGNTPGAHARAWVAHLQTLPDTGD</sequence>
<proteinExistence type="predicted"/>
<evidence type="ECO:0000313" key="2">
    <source>
        <dbReference type="Proteomes" id="UP000070054"/>
    </source>
</evidence>
<reference evidence="1 2" key="1">
    <citation type="submission" date="2014-02" db="EMBL/GenBank/DDBJ databases">
        <title>The genome sequence of Colletotrichum nymphaeae SA-01.</title>
        <authorList>
            <person name="Baroncelli R."/>
            <person name="Thon M.R."/>
        </authorList>
    </citation>
    <scope>NUCLEOTIDE SEQUENCE [LARGE SCALE GENOMIC DNA]</scope>
    <source>
        <strain evidence="1 2">SA-01</strain>
    </source>
</reference>
<organism evidence="1 2">
    <name type="scientific">Colletotrichum nymphaeae SA-01</name>
    <dbReference type="NCBI Taxonomy" id="1460502"/>
    <lineage>
        <taxon>Eukaryota</taxon>
        <taxon>Fungi</taxon>
        <taxon>Dikarya</taxon>
        <taxon>Ascomycota</taxon>
        <taxon>Pezizomycotina</taxon>
        <taxon>Sordariomycetes</taxon>
        <taxon>Hypocreomycetidae</taxon>
        <taxon>Glomerellales</taxon>
        <taxon>Glomerellaceae</taxon>
        <taxon>Colletotrichum</taxon>
        <taxon>Colletotrichum acutatum species complex</taxon>
    </lineage>
</organism>
<protein>
    <submittedName>
        <fullName evidence="1">Uncharacterized protein</fullName>
    </submittedName>
</protein>
<dbReference type="EMBL" id="JEMN01001384">
    <property type="protein sequence ID" value="KXH38861.1"/>
    <property type="molecule type" value="Genomic_DNA"/>
</dbReference>
<keyword evidence="2" id="KW-1185">Reference proteome</keyword>
<comment type="caution">
    <text evidence="1">The sequence shown here is derived from an EMBL/GenBank/DDBJ whole genome shotgun (WGS) entry which is preliminary data.</text>
</comment>